<dbReference type="OrthoDB" id="20403at2759"/>
<gene>
    <name evidence="3" type="primary">LOC109473761</name>
</gene>
<evidence type="ECO:0000256" key="1">
    <source>
        <dbReference type="SAM" id="MobiDB-lite"/>
    </source>
</evidence>
<dbReference type="AlphaFoldDB" id="A0A6P4ZIB2"/>
<dbReference type="GO" id="GO:0000460">
    <property type="term" value="P:maturation of 5.8S rRNA"/>
    <property type="evidence" value="ECO:0007669"/>
    <property type="project" value="TreeGrafter"/>
</dbReference>
<organism evidence="2 3">
    <name type="scientific">Branchiostoma belcheri</name>
    <name type="common">Amphioxus</name>
    <dbReference type="NCBI Taxonomy" id="7741"/>
    <lineage>
        <taxon>Eukaryota</taxon>
        <taxon>Metazoa</taxon>
        <taxon>Chordata</taxon>
        <taxon>Cephalochordata</taxon>
        <taxon>Leptocardii</taxon>
        <taxon>Amphioxiformes</taxon>
        <taxon>Branchiostomatidae</taxon>
        <taxon>Branchiostoma</taxon>
    </lineage>
</organism>
<proteinExistence type="predicted"/>
<dbReference type="PANTHER" id="PTHR13582:SF0">
    <property type="entry name" value="M-PHASE PHOSPHOPROTEIN 6"/>
    <property type="match status" value="1"/>
</dbReference>
<dbReference type="PANTHER" id="PTHR13582">
    <property type="entry name" value="M-PHASE PHOSPHOPROTEIN 6"/>
    <property type="match status" value="1"/>
</dbReference>
<reference evidence="3" key="1">
    <citation type="submission" date="2025-08" db="UniProtKB">
        <authorList>
            <consortium name="RefSeq"/>
        </authorList>
    </citation>
    <scope>IDENTIFICATION</scope>
    <source>
        <tissue evidence="3">Gonad</tissue>
    </source>
</reference>
<evidence type="ECO:0000313" key="3">
    <source>
        <dbReference type="RefSeq" id="XP_019629346.1"/>
    </source>
</evidence>
<dbReference type="GeneID" id="109473761"/>
<dbReference type="RefSeq" id="XP_019629346.1">
    <property type="nucleotide sequence ID" value="XM_019773787.1"/>
</dbReference>
<dbReference type="Pfam" id="PF10175">
    <property type="entry name" value="MPP6"/>
    <property type="match status" value="1"/>
</dbReference>
<feature type="region of interest" description="Disordered" evidence="1">
    <location>
        <begin position="128"/>
        <end position="158"/>
    </location>
</feature>
<dbReference type="Proteomes" id="UP000515135">
    <property type="component" value="Unplaced"/>
</dbReference>
<name>A0A6P4ZIB2_BRABE</name>
<sequence length="158" mass="18595">MANDTEKPKLSKNLMQMKFMQRKQQSDVREKLEEEQQRVIDEEHWVLDIPELKKLESRYEVIDSYVPCEGLMYGRFSFQGFNPAIEKIAKSFGVAKEEEASEAKEKEETVSDDEMARRYEAIVGTIQKKFGKKRHRNSTGDESQVKKKKKKFLKPKED</sequence>
<protein>
    <submittedName>
        <fullName evidence="3">M-phase phosphoprotein 6-like</fullName>
    </submittedName>
</protein>
<keyword evidence="2" id="KW-1185">Reference proteome</keyword>
<feature type="compositionally biased region" description="Basic residues" evidence="1">
    <location>
        <begin position="146"/>
        <end position="158"/>
    </location>
</feature>
<accession>A0A6P4ZIB2</accession>
<dbReference type="InterPro" id="IPR019324">
    <property type="entry name" value="MPP6"/>
</dbReference>
<evidence type="ECO:0000313" key="2">
    <source>
        <dbReference type="Proteomes" id="UP000515135"/>
    </source>
</evidence>
<dbReference type="KEGG" id="bbel:109473761"/>